<dbReference type="OrthoDB" id="2298779at2"/>
<comment type="caution">
    <text evidence="2">The sequence shown here is derived from an EMBL/GenBank/DDBJ whole genome shotgun (WGS) entry which is preliminary data.</text>
</comment>
<keyword evidence="1" id="KW-0812">Transmembrane</keyword>
<feature type="transmembrane region" description="Helical" evidence="1">
    <location>
        <begin position="12"/>
        <end position="33"/>
    </location>
</feature>
<feature type="transmembrane region" description="Helical" evidence="1">
    <location>
        <begin position="175"/>
        <end position="199"/>
    </location>
</feature>
<feature type="transmembrane region" description="Helical" evidence="1">
    <location>
        <begin position="144"/>
        <end position="163"/>
    </location>
</feature>
<reference evidence="2 3" key="1">
    <citation type="journal article" date="2015" name="Genome Announc.">
        <title>Expanding the biotechnology potential of lactobacilli through comparative genomics of 213 strains and associated genera.</title>
        <authorList>
            <person name="Sun Z."/>
            <person name="Harris H.M."/>
            <person name="McCann A."/>
            <person name="Guo C."/>
            <person name="Argimon S."/>
            <person name="Zhang W."/>
            <person name="Yang X."/>
            <person name="Jeffery I.B."/>
            <person name="Cooney J.C."/>
            <person name="Kagawa T.F."/>
            <person name="Liu W."/>
            <person name="Song Y."/>
            <person name="Salvetti E."/>
            <person name="Wrobel A."/>
            <person name="Rasinkangas P."/>
            <person name="Parkhill J."/>
            <person name="Rea M.C."/>
            <person name="O'Sullivan O."/>
            <person name="Ritari J."/>
            <person name="Douillard F.P."/>
            <person name="Paul Ross R."/>
            <person name="Yang R."/>
            <person name="Briner A.E."/>
            <person name="Felis G.E."/>
            <person name="de Vos W.M."/>
            <person name="Barrangou R."/>
            <person name="Klaenhammer T.R."/>
            <person name="Caufield P.W."/>
            <person name="Cui Y."/>
            <person name="Zhang H."/>
            <person name="O'Toole P.W."/>
        </authorList>
    </citation>
    <scope>NUCLEOTIDE SEQUENCE [LARGE SCALE GENOMIC DNA]</scope>
    <source>
        <strain evidence="2 3">JCM 17158</strain>
    </source>
</reference>
<protein>
    <submittedName>
        <fullName evidence="2">Uncharacterized protein</fullName>
    </submittedName>
</protein>
<dbReference type="STRING" id="1291734.FD02_GL002029"/>
<dbReference type="RefSeq" id="WP_056951320.1">
    <property type="nucleotide sequence ID" value="NZ_AZDJ01000026.1"/>
</dbReference>
<name>A0A0R1JKK9_9LACO</name>
<dbReference type="AlphaFoldDB" id="A0A0R1JKK9"/>
<keyword evidence="1" id="KW-1133">Transmembrane helix</keyword>
<evidence type="ECO:0000256" key="1">
    <source>
        <dbReference type="SAM" id="Phobius"/>
    </source>
</evidence>
<feature type="transmembrane region" description="Helical" evidence="1">
    <location>
        <begin position="205"/>
        <end position="227"/>
    </location>
</feature>
<keyword evidence="1" id="KW-0472">Membrane</keyword>
<feature type="transmembrane region" description="Helical" evidence="1">
    <location>
        <begin position="53"/>
        <end position="76"/>
    </location>
</feature>
<dbReference type="PATRIC" id="fig|1291734.4.peg.2081"/>
<dbReference type="EMBL" id="AZDJ01000026">
    <property type="protein sequence ID" value="KRK71784.1"/>
    <property type="molecule type" value="Genomic_DNA"/>
</dbReference>
<keyword evidence="3" id="KW-1185">Reference proteome</keyword>
<sequence length="228" mass="24824">MSWTSLAQTVGASLGGSYLFSWLMAVIAGNTTQQLVNRTGRSNGQLWFMKPGILVHEALHAVVGLVFGLHITAFSLRPTADSAAHVSFRYASHSWRARLGLFFSASAPVWGISATLLLLGKRAWWPQQAWAAISPHNLAPDWPWVAGWALLTVMLTFGLALSHQDLVNMWRGTPFLVVLLGLAYAVLAWLAPAALAGWWRVNQLAGGFALVMLALSVVVNRLVTWLVA</sequence>
<feature type="transmembrane region" description="Helical" evidence="1">
    <location>
        <begin position="97"/>
        <end position="119"/>
    </location>
</feature>
<accession>A0A0R1JKK9</accession>
<dbReference type="Proteomes" id="UP000051804">
    <property type="component" value="Unassembled WGS sequence"/>
</dbReference>
<proteinExistence type="predicted"/>
<evidence type="ECO:0000313" key="3">
    <source>
        <dbReference type="Proteomes" id="UP000051804"/>
    </source>
</evidence>
<evidence type="ECO:0000313" key="2">
    <source>
        <dbReference type="EMBL" id="KRK71784.1"/>
    </source>
</evidence>
<gene>
    <name evidence="2" type="ORF">FD02_GL002029</name>
</gene>
<organism evidence="2 3">
    <name type="scientific">Lacticaseibacillus nasuensis JCM 17158</name>
    <dbReference type="NCBI Taxonomy" id="1291734"/>
    <lineage>
        <taxon>Bacteria</taxon>
        <taxon>Bacillati</taxon>
        <taxon>Bacillota</taxon>
        <taxon>Bacilli</taxon>
        <taxon>Lactobacillales</taxon>
        <taxon>Lactobacillaceae</taxon>
        <taxon>Lacticaseibacillus</taxon>
    </lineage>
</organism>